<evidence type="ECO:0000256" key="1">
    <source>
        <dbReference type="SAM" id="MobiDB-lite"/>
    </source>
</evidence>
<evidence type="ECO:0000313" key="2">
    <source>
        <dbReference type="EMBL" id="KAK7604786.1"/>
    </source>
</evidence>
<dbReference type="EMBL" id="JBBCAQ010000003">
    <property type="protein sequence ID" value="KAK7604786.1"/>
    <property type="molecule type" value="Genomic_DNA"/>
</dbReference>
<keyword evidence="3" id="KW-1185">Reference proteome</keyword>
<organism evidence="2 3">
    <name type="scientific">Parthenolecanium corni</name>
    <dbReference type="NCBI Taxonomy" id="536013"/>
    <lineage>
        <taxon>Eukaryota</taxon>
        <taxon>Metazoa</taxon>
        <taxon>Ecdysozoa</taxon>
        <taxon>Arthropoda</taxon>
        <taxon>Hexapoda</taxon>
        <taxon>Insecta</taxon>
        <taxon>Pterygota</taxon>
        <taxon>Neoptera</taxon>
        <taxon>Paraneoptera</taxon>
        <taxon>Hemiptera</taxon>
        <taxon>Sternorrhyncha</taxon>
        <taxon>Coccoidea</taxon>
        <taxon>Coccidae</taxon>
        <taxon>Parthenolecanium</taxon>
    </lineage>
</organism>
<evidence type="ECO:0000313" key="3">
    <source>
        <dbReference type="Proteomes" id="UP001367676"/>
    </source>
</evidence>
<accession>A0AAN9TX76</accession>
<name>A0AAN9TX76_9HEMI</name>
<feature type="compositionally biased region" description="Basic and acidic residues" evidence="1">
    <location>
        <begin position="65"/>
        <end position="99"/>
    </location>
</feature>
<reference evidence="2 3" key="1">
    <citation type="submission" date="2024-03" db="EMBL/GenBank/DDBJ databases">
        <title>Adaptation during the transition from Ophiocordyceps entomopathogen to insect associate is accompanied by gene loss and intensified selection.</title>
        <authorList>
            <person name="Ward C.M."/>
            <person name="Onetto C.A."/>
            <person name="Borneman A.R."/>
        </authorList>
    </citation>
    <scope>NUCLEOTIDE SEQUENCE [LARGE SCALE GENOMIC DNA]</scope>
    <source>
        <strain evidence="2">AWRI1</strain>
        <tissue evidence="2">Single Adult Female</tissue>
    </source>
</reference>
<feature type="region of interest" description="Disordered" evidence="1">
    <location>
        <begin position="53"/>
        <end position="126"/>
    </location>
</feature>
<sequence length="247" mass="28235">MNEHHAPKDDARFHQMSSAVPAANPMPVLKATTTSTSNLVPAAAIIPNHAAAHAAQTMAYNPESKTSDEGPPRKDSNKRPSDGTDPRKKSSETRKKSDEEEHAEDVEDEKRHKINSFRRESVSQPVDPEEVLKFLRDMEADSRSGMRPIAHVGTTVDQRDQLPQRKLKSHPPPATKDLYKDNDKIKLNRSYKLRYNFLRKQGSVPSSMQMHMERFKKPPFKRVWKPGWCVDNISDRLARLREKQQKP</sequence>
<proteinExistence type="predicted"/>
<protein>
    <submittedName>
        <fullName evidence="2">Uncharacterized protein</fullName>
    </submittedName>
</protein>
<comment type="caution">
    <text evidence="2">The sequence shown here is derived from an EMBL/GenBank/DDBJ whole genome shotgun (WGS) entry which is preliminary data.</text>
</comment>
<gene>
    <name evidence="2" type="ORF">V9T40_005972</name>
</gene>
<dbReference type="Proteomes" id="UP001367676">
    <property type="component" value="Unassembled WGS sequence"/>
</dbReference>
<dbReference type="AlphaFoldDB" id="A0AAN9TX76"/>
<feature type="region of interest" description="Disordered" evidence="1">
    <location>
        <begin position="154"/>
        <end position="177"/>
    </location>
</feature>